<dbReference type="OrthoDB" id="9800913at2"/>
<keyword evidence="5 12" id="KW-0732">Signal</keyword>
<evidence type="ECO:0000256" key="11">
    <source>
        <dbReference type="RuleBase" id="RU003357"/>
    </source>
</evidence>
<dbReference type="RefSeq" id="WP_011340137.1">
    <property type="nucleotide sequence ID" value="NC_007498.2"/>
</dbReference>
<dbReference type="Gene3D" id="2.170.130.10">
    <property type="entry name" value="TonB-dependent receptor, plug domain"/>
    <property type="match status" value="1"/>
</dbReference>
<proteinExistence type="inferred from homology"/>
<dbReference type="Proteomes" id="UP000002534">
    <property type="component" value="Chromosome"/>
</dbReference>
<keyword evidence="8 10" id="KW-0472">Membrane</keyword>
<dbReference type="STRING" id="338963.Pcar_0454"/>
<dbReference type="Pfam" id="PF00593">
    <property type="entry name" value="TonB_dep_Rec_b-barrel"/>
    <property type="match status" value="1"/>
</dbReference>
<evidence type="ECO:0000256" key="2">
    <source>
        <dbReference type="ARBA" id="ARBA00022448"/>
    </source>
</evidence>
<keyword evidence="16" id="KW-1185">Reference proteome</keyword>
<name>Q3A7D0_SYNC1</name>
<reference evidence="15 16" key="2">
    <citation type="journal article" date="2012" name="BMC Genomics">
        <title>The genome of Pelobacter carbinolicus reveals surprising metabolic capabilities and physiological features.</title>
        <authorList>
            <person name="Aklujkar M."/>
            <person name="Haveman S.A."/>
            <person name="Didonato R.Jr."/>
            <person name="Chertkov O."/>
            <person name="Han C.S."/>
            <person name="Land M.L."/>
            <person name="Brown P."/>
            <person name="Lovley D.R."/>
        </authorList>
    </citation>
    <scope>NUCLEOTIDE SEQUENCE [LARGE SCALE GENOMIC DNA]</scope>
    <source>
        <strain evidence="16">DSM 2380 / NBRC 103641 / GraBd1</strain>
    </source>
</reference>
<dbReference type="PROSITE" id="PS52016">
    <property type="entry name" value="TONB_DEPENDENT_REC_3"/>
    <property type="match status" value="1"/>
</dbReference>
<keyword evidence="7 11" id="KW-0798">TonB box</keyword>
<dbReference type="Pfam" id="PF07715">
    <property type="entry name" value="Plug"/>
    <property type="match status" value="1"/>
</dbReference>
<keyword evidence="4 10" id="KW-0812">Transmembrane</keyword>
<comment type="similarity">
    <text evidence="10 11">Belongs to the TonB-dependent receptor family.</text>
</comment>
<feature type="chain" id="PRO_5004223548" evidence="12">
    <location>
        <begin position="22"/>
        <end position="646"/>
    </location>
</feature>
<evidence type="ECO:0000256" key="5">
    <source>
        <dbReference type="ARBA" id="ARBA00022729"/>
    </source>
</evidence>
<evidence type="ECO:0000256" key="6">
    <source>
        <dbReference type="ARBA" id="ARBA00023065"/>
    </source>
</evidence>
<evidence type="ECO:0000256" key="12">
    <source>
        <dbReference type="SAM" id="SignalP"/>
    </source>
</evidence>
<dbReference type="InterPro" id="IPR039426">
    <property type="entry name" value="TonB-dep_rcpt-like"/>
</dbReference>
<evidence type="ECO:0000256" key="8">
    <source>
        <dbReference type="ARBA" id="ARBA00023136"/>
    </source>
</evidence>
<keyword evidence="9 10" id="KW-0998">Cell outer membrane</keyword>
<dbReference type="GO" id="GO:0006811">
    <property type="term" value="P:monoatomic ion transport"/>
    <property type="evidence" value="ECO:0007669"/>
    <property type="project" value="UniProtKB-KW"/>
</dbReference>
<accession>Q3A7D0</accession>
<dbReference type="GO" id="GO:0009279">
    <property type="term" value="C:cell outer membrane"/>
    <property type="evidence" value="ECO:0007669"/>
    <property type="project" value="UniProtKB-SubCell"/>
</dbReference>
<dbReference type="PANTHER" id="PTHR30069">
    <property type="entry name" value="TONB-DEPENDENT OUTER MEMBRANE RECEPTOR"/>
    <property type="match status" value="1"/>
</dbReference>
<dbReference type="SUPFAM" id="SSF56935">
    <property type="entry name" value="Porins"/>
    <property type="match status" value="1"/>
</dbReference>
<dbReference type="InterPro" id="IPR037066">
    <property type="entry name" value="Plug_dom_sf"/>
</dbReference>
<feature type="signal peptide" evidence="12">
    <location>
        <begin position="1"/>
        <end position="21"/>
    </location>
</feature>
<dbReference type="GO" id="GO:0015889">
    <property type="term" value="P:cobalamin transport"/>
    <property type="evidence" value="ECO:0007669"/>
    <property type="project" value="TreeGrafter"/>
</dbReference>
<keyword evidence="3 10" id="KW-1134">Transmembrane beta strand</keyword>
<dbReference type="Gene3D" id="2.40.170.20">
    <property type="entry name" value="TonB-dependent receptor, beta-barrel domain"/>
    <property type="match status" value="1"/>
</dbReference>
<dbReference type="InterPro" id="IPR036942">
    <property type="entry name" value="Beta-barrel_TonB_sf"/>
</dbReference>
<dbReference type="PANTHER" id="PTHR30069:SF53">
    <property type="entry name" value="COLICIN I RECEPTOR-RELATED"/>
    <property type="match status" value="1"/>
</dbReference>
<feature type="domain" description="TonB-dependent receptor plug" evidence="14">
    <location>
        <begin position="41"/>
        <end position="149"/>
    </location>
</feature>
<evidence type="ECO:0000256" key="3">
    <source>
        <dbReference type="ARBA" id="ARBA00022452"/>
    </source>
</evidence>
<protein>
    <submittedName>
        <fullName evidence="15">Cobalamin uptake ligand-gated TonB-dependent outer membrane channel</fullName>
    </submittedName>
</protein>
<dbReference type="eggNOG" id="COG4206">
    <property type="taxonomic scope" value="Bacteria"/>
</dbReference>
<evidence type="ECO:0000259" key="13">
    <source>
        <dbReference type="Pfam" id="PF00593"/>
    </source>
</evidence>
<dbReference type="CDD" id="cd01347">
    <property type="entry name" value="ligand_gated_channel"/>
    <property type="match status" value="1"/>
</dbReference>
<feature type="domain" description="TonB-dependent receptor-like beta-barrel" evidence="13">
    <location>
        <begin position="210"/>
        <end position="620"/>
    </location>
</feature>
<dbReference type="HOGENOM" id="CLU_008287_18_5_7"/>
<evidence type="ECO:0000256" key="4">
    <source>
        <dbReference type="ARBA" id="ARBA00022692"/>
    </source>
</evidence>
<dbReference type="KEGG" id="pca:Pcar_0454"/>
<sequence length="646" mass="72453">MVKIPSLALVGLLMLSATASASDVTTLEPVVVTATKIETPTREVASSITVVTAEEIEEKQQRTVLEALRDVPAVDVVQSGGDGQQTSVFMRGANSEHTLVLIDGIEVNDPISPSKAFNFANLTTDNVERIEILRGPASALYGSDAIGGVINIITKKGQGKPSITLSAEGGSFETHHETVSLSGGTQLVNYALSASYLDSNGITAARWSDGNHERDGYENLTTSLRLGLTPTKNFDLDFILRYMETDTDIDNSAGPLGDDPNYTTEEEKLFFRTQAGLYLFDDLWEQKLGFSITDYDRSTRDDTDAAHPLDWVRSSYQSTLYKVDWQHNLYLHKTNTLTLGIEHEEEEGKNKFLSESAYGPWNTYYPRQKTRTTGYYVQDQFKLWNRFFTTLGLRLDDHEEFGRRVTYHVASSYIFDSTGTKIRATWGTGFKAPSLVQLYDTNFGGNPDLNPEKSEGWDVGIDQNLWQDRLTISLTYFENSFEDLIVNEYLGWGPTGAIYLYKNVDSANSKGIELLLTCRPLETLTITAGYTYTDTENEDSHDQLLRRPRNKFTADINYRFLEKGNVNLSMIYVGKREDSFYNNATWASGRVELASYTLFNLGASYEVTKWLTLSGRIENLLNEHYEETWGYDTAGIAGYMGAKLTF</sequence>
<evidence type="ECO:0000256" key="9">
    <source>
        <dbReference type="ARBA" id="ARBA00023237"/>
    </source>
</evidence>
<dbReference type="EMBL" id="CP000142">
    <property type="protein sequence ID" value="ABA87714.1"/>
    <property type="molecule type" value="Genomic_DNA"/>
</dbReference>
<keyword evidence="2 10" id="KW-0813">Transport</keyword>
<dbReference type="InterPro" id="IPR012910">
    <property type="entry name" value="Plug_dom"/>
</dbReference>
<evidence type="ECO:0000259" key="14">
    <source>
        <dbReference type="Pfam" id="PF07715"/>
    </source>
</evidence>
<evidence type="ECO:0000313" key="15">
    <source>
        <dbReference type="EMBL" id="ABA87714.1"/>
    </source>
</evidence>
<reference evidence="16" key="1">
    <citation type="submission" date="2005-10" db="EMBL/GenBank/DDBJ databases">
        <title>Complete sequence of Pelobacter carbinolicus DSM 2380.</title>
        <authorList>
            <person name="Copeland A."/>
            <person name="Lucas S."/>
            <person name="Lapidus A."/>
            <person name="Barry K."/>
            <person name="Detter J.C."/>
            <person name="Glavina T."/>
            <person name="Hammon N."/>
            <person name="Israni S."/>
            <person name="Pitluck S."/>
            <person name="Chertkov O."/>
            <person name="Schmutz J."/>
            <person name="Larimer F."/>
            <person name="Land M."/>
            <person name="Kyrpides N."/>
            <person name="Ivanova N."/>
            <person name="Richardson P."/>
        </authorList>
    </citation>
    <scope>NUCLEOTIDE SEQUENCE [LARGE SCALE GENOMIC DNA]</scope>
    <source>
        <strain evidence="16">DSM 2380 / NBRC 103641 / GraBd1</strain>
    </source>
</reference>
<evidence type="ECO:0000313" key="16">
    <source>
        <dbReference type="Proteomes" id="UP000002534"/>
    </source>
</evidence>
<evidence type="ECO:0000256" key="7">
    <source>
        <dbReference type="ARBA" id="ARBA00023077"/>
    </source>
</evidence>
<evidence type="ECO:0000256" key="10">
    <source>
        <dbReference type="PROSITE-ProRule" id="PRU01360"/>
    </source>
</evidence>
<gene>
    <name evidence="15" type="primary">btuB</name>
    <name evidence="15" type="ordered locus">Pcar_0454</name>
</gene>
<organism evidence="15 16">
    <name type="scientific">Syntrophotalea carbinolica (strain DSM 2380 / NBRC 103641 / GraBd1)</name>
    <name type="common">Pelobacter carbinolicus</name>
    <dbReference type="NCBI Taxonomy" id="338963"/>
    <lineage>
        <taxon>Bacteria</taxon>
        <taxon>Pseudomonadati</taxon>
        <taxon>Thermodesulfobacteriota</taxon>
        <taxon>Desulfuromonadia</taxon>
        <taxon>Desulfuromonadales</taxon>
        <taxon>Syntrophotaleaceae</taxon>
        <taxon>Syntrophotalea</taxon>
    </lineage>
</organism>
<keyword evidence="6" id="KW-0406">Ion transport</keyword>
<comment type="subcellular location">
    <subcellularLocation>
        <location evidence="1 10">Cell outer membrane</location>
        <topology evidence="1 10">Multi-pass membrane protein</topology>
    </subcellularLocation>
</comment>
<evidence type="ECO:0000256" key="1">
    <source>
        <dbReference type="ARBA" id="ARBA00004571"/>
    </source>
</evidence>
<dbReference type="InterPro" id="IPR000531">
    <property type="entry name" value="Beta-barrel_TonB"/>
</dbReference>
<dbReference type="AlphaFoldDB" id="Q3A7D0"/>